<evidence type="ECO:0000256" key="1">
    <source>
        <dbReference type="ARBA" id="ARBA00023054"/>
    </source>
</evidence>
<dbReference type="AlphaFoldDB" id="A0A4Z1SZ85"/>
<keyword evidence="1 2" id="KW-0175">Coiled coil</keyword>
<dbReference type="VEuPathDB" id="GiardiaDB:GMRT_15611"/>
<feature type="coiled-coil region" evidence="2">
    <location>
        <begin position="687"/>
        <end position="790"/>
    </location>
</feature>
<keyword evidence="4" id="KW-1185">Reference proteome</keyword>
<accession>A0A4Z1SZ85</accession>
<evidence type="ECO:0000313" key="4">
    <source>
        <dbReference type="Proteomes" id="UP000315496"/>
    </source>
</evidence>
<dbReference type="GO" id="GO:0036159">
    <property type="term" value="P:inner dynein arm assembly"/>
    <property type="evidence" value="ECO:0007669"/>
    <property type="project" value="InterPro"/>
</dbReference>
<dbReference type="EMBL" id="VDLU01000002">
    <property type="protein sequence ID" value="TNJ28798.1"/>
    <property type="molecule type" value="Genomic_DNA"/>
</dbReference>
<protein>
    <submittedName>
        <fullName evidence="3">Coiled-coil protein</fullName>
    </submittedName>
</protein>
<comment type="caution">
    <text evidence="3">The sequence shown here is derived from an EMBL/GenBank/DDBJ whole genome shotgun (WGS) entry which is preliminary data.</text>
</comment>
<evidence type="ECO:0000256" key="2">
    <source>
        <dbReference type="SAM" id="Coils"/>
    </source>
</evidence>
<name>A0A4Z1SZ85_GIAMU</name>
<feature type="coiled-coil region" evidence="2">
    <location>
        <begin position="401"/>
        <end position="456"/>
    </location>
</feature>
<gene>
    <name evidence="3" type="ORF">GMRT_15611</name>
</gene>
<dbReference type="GO" id="GO:0005930">
    <property type="term" value="C:axoneme"/>
    <property type="evidence" value="ECO:0007669"/>
    <property type="project" value="InterPro"/>
</dbReference>
<feature type="coiled-coil region" evidence="2">
    <location>
        <begin position="37"/>
        <end position="85"/>
    </location>
</feature>
<reference evidence="3 4" key="1">
    <citation type="submission" date="2019-05" db="EMBL/GenBank/DDBJ databases">
        <title>The compact genome of Giardia muris reveals important steps in the evolution of intestinal protozoan parasites.</title>
        <authorList>
            <person name="Xu F."/>
            <person name="Jimenez-Gonzalez A."/>
            <person name="Einarsson E."/>
            <person name="Astvaldsson A."/>
            <person name="Peirasmaki D."/>
            <person name="Eckmann L."/>
            <person name="Andersson J.O."/>
            <person name="Svard S.G."/>
            <person name="Jerlstrom-Hultqvist J."/>
        </authorList>
    </citation>
    <scope>NUCLEOTIDE SEQUENCE [LARGE SCALE GENOMIC DNA]</scope>
    <source>
        <strain evidence="3 4">Roberts-Thomson</strain>
    </source>
</reference>
<feature type="coiled-coil region" evidence="2">
    <location>
        <begin position="289"/>
        <end position="323"/>
    </location>
</feature>
<organism evidence="3 4">
    <name type="scientific">Giardia muris</name>
    <dbReference type="NCBI Taxonomy" id="5742"/>
    <lineage>
        <taxon>Eukaryota</taxon>
        <taxon>Metamonada</taxon>
        <taxon>Diplomonadida</taxon>
        <taxon>Hexamitidae</taxon>
        <taxon>Giardiinae</taxon>
        <taxon>Giardia</taxon>
    </lineage>
</organism>
<dbReference type="PANTHER" id="PTHR18962:SF0">
    <property type="entry name" value="COILED-COIL DOMAIN-CONTAINING PROTEIN 39"/>
    <property type="match status" value="1"/>
</dbReference>
<sequence>MTEQVNLREVIATLWRPVELALPAFADDRNVKLHSDLREISGQISAYIEELTQLEARTVAMDRHKDAVQQELKHAQTLAEAKRKEVDSETHMMTLVERDLGRMQAKIRECGMQRQQIEERQQSCQTSLLKNYARLSEVKKEYQWLEDERAEWHLASEQKNDDAFALQKYTAIDEKRKSDLEQSLKRQQTVVTELTDLLRAEINKTLTAQVSLDKAAVSFSRLQEDRRVAMAQFKQAVALLESKDKQETLLNERLEHARLDLEDLKSTDRRVQGELEEVHRQRHASDIEFEGVEREANRAMSALVQAEKEVEQMKGELLIQRAALASTRRDLGSKKEHLEQMQASYQNRIQDGQRLDARLELLMTVKEEMDRKALSLEDMIDYLAKVVASVTQEHAMKDAEYKAAQARLQTMGQRLIELKQQEAAVDNDISGLRSGLKGLSQRIITFENQIQQQRRHIYNADYQIQSLTRKLSIARGDHSLEELAVLKQNIASLTQQLESELRTAKLVKQQTGSVTSEIERLNRNLAELKAKRERVDTDLHEQMLASNTAGLYLTKLENDRAEALLKLDSMKIQRERLLREYENRSAIVFGLTNRKEQLRIGAVKRTKELDAVKALLQQEVRLVDQDLSAVRLELKKRRIFIEKLRIRCDILTDRVGAITCAASGKNPEEADPRTAQSDAIINFGKKKADLQARFEEYSSQLKKAELEVAGLQQALESLRRSNAEIRRDVRPVTSGSAEAERLKRAKQDLEQADSEILYLRTNIRNAKREMEAAESQNSDLQERVDELAAALHDVEYGVE</sequence>
<dbReference type="InterPro" id="IPR033290">
    <property type="entry name" value="CCDC39"/>
</dbReference>
<dbReference type="Pfam" id="PF24161">
    <property type="entry name" value="CCDC39"/>
    <property type="match status" value="1"/>
</dbReference>
<dbReference type="SUPFAM" id="SSF57997">
    <property type="entry name" value="Tropomyosin"/>
    <property type="match status" value="1"/>
</dbReference>
<proteinExistence type="predicted"/>
<dbReference type="Proteomes" id="UP000315496">
    <property type="component" value="Chromosome 2"/>
</dbReference>
<feature type="coiled-coil region" evidence="2">
    <location>
        <begin position="483"/>
        <end position="580"/>
    </location>
</feature>
<dbReference type="OrthoDB" id="10259720at2759"/>
<dbReference type="GO" id="GO:0003341">
    <property type="term" value="P:cilium movement"/>
    <property type="evidence" value="ECO:0007669"/>
    <property type="project" value="InterPro"/>
</dbReference>
<dbReference type="PANTHER" id="PTHR18962">
    <property type="entry name" value="COILED-COIL DOMAIN-CONTAINING PROTEIN 39"/>
    <property type="match status" value="1"/>
</dbReference>
<evidence type="ECO:0000313" key="3">
    <source>
        <dbReference type="EMBL" id="TNJ28798.1"/>
    </source>
</evidence>
<dbReference type="GO" id="GO:0060285">
    <property type="term" value="P:cilium-dependent cell motility"/>
    <property type="evidence" value="ECO:0007669"/>
    <property type="project" value="TreeGrafter"/>
</dbReference>